<name>A0ABR7IF66_9FIRM</name>
<dbReference type="PANTHER" id="PTHR46621:SF1">
    <property type="entry name" value="SNRNA-ACTIVATING PROTEIN COMPLEX SUBUNIT 4"/>
    <property type="match status" value="1"/>
</dbReference>
<keyword evidence="1" id="KW-0805">Transcription regulation</keyword>
<dbReference type="SUPFAM" id="SSF46689">
    <property type="entry name" value="Homeodomain-like"/>
    <property type="match status" value="4"/>
</dbReference>
<evidence type="ECO:0000256" key="2">
    <source>
        <dbReference type="ARBA" id="ARBA00023125"/>
    </source>
</evidence>
<evidence type="ECO:0000259" key="4">
    <source>
        <dbReference type="SMART" id="SM00717"/>
    </source>
</evidence>
<comment type="caution">
    <text evidence="5">The sequence shown here is derived from an EMBL/GenBank/DDBJ whole genome shotgun (WGS) entry which is preliminary data.</text>
</comment>
<dbReference type="PANTHER" id="PTHR46621">
    <property type="entry name" value="SNRNA-ACTIVATING PROTEIN COMPLEX SUBUNIT 4"/>
    <property type="match status" value="1"/>
</dbReference>
<keyword evidence="3" id="KW-0804">Transcription</keyword>
<keyword evidence="2" id="KW-0238">DNA-binding</keyword>
<dbReference type="InterPro" id="IPR051575">
    <property type="entry name" value="Myb-like_DNA-bd"/>
</dbReference>
<feature type="domain" description="Myb-like" evidence="4">
    <location>
        <begin position="64"/>
        <end position="109"/>
    </location>
</feature>
<dbReference type="CDD" id="cd00167">
    <property type="entry name" value="SANT"/>
    <property type="match status" value="1"/>
</dbReference>
<dbReference type="SMART" id="SM00717">
    <property type="entry name" value="SANT"/>
    <property type="match status" value="6"/>
</dbReference>
<evidence type="ECO:0000256" key="3">
    <source>
        <dbReference type="ARBA" id="ARBA00023163"/>
    </source>
</evidence>
<feature type="domain" description="Myb-like" evidence="4">
    <location>
        <begin position="210"/>
        <end position="256"/>
    </location>
</feature>
<evidence type="ECO:0000313" key="5">
    <source>
        <dbReference type="EMBL" id="MBC5778687.1"/>
    </source>
</evidence>
<evidence type="ECO:0000256" key="1">
    <source>
        <dbReference type="ARBA" id="ARBA00023015"/>
    </source>
</evidence>
<keyword evidence="6" id="KW-1185">Reference proteome</keyword>
<feature type="domain" description="Myb-like" evidence="4">
    <location>
        <begin position="4"/>
        <end position="49"/>
    </location>
</feature>
<dbReference type="Gene3D" id="1.10.10.60">
    <property type="entry name" value="Homeodomain-like"/>
    <property type="match status" value="1"/>
</dbReference>
<dbReference type="EMBL" id="JACOQG010000003">
    <property type="protein sequence ID" value="MBC5778687.1"/>
    <property type="molecule type" value="Genomic_DNA"/>
</dbReference>
<feature type="domain" description="Myb-like" evidence="4">
    <location>
        <begin position="113"/>
        <end position="158"/>
    </location>
</feature>
<dbReference type="InterPro" id="IPR001005">
    <property type="entry name" value="SANT/Myb"/>
</dbReference>
<dbReference type="Proteomes" id="UP000649826">
    <property type="component" value="Unassembled WGS sequence"/>
</dbReference>
<protein>
    <submittedName>
        <fullName evidence="5">Myb-like DNA-binding domain-containing protein</fullName>
    </submittedName>
</protein>
<accession>A0ABR7IF66</accession>
<reference evidence="5 6" key="1">
    <citation type="submission" date="2020-08" db="EMBL/GenBank/DDBJ databases">
        <title>Genome public.</title>
        <authorList>
            <person name="Liu C."/>
            <person name="Sun Q."/>
        </authorList>
    </citation>
    <scope>NUCLEOTIDE SEQUENCE [LARGE SCALE GENOMIC DNA]</scope>
    <source>
        <strain evidence="5 6">M29</strain>
    </source>
</reference>
<feature type="domain" description="Myb-like" evidence="4">
    <location>
        <begin position="259"/>
        <end position="304"/>
    </location>
</feature>
<dbReference type="InterPro" id="IPR009057">
    <property type="entry name" value="Homeodomain-like_sf"/>
</dbReference>
<organism evidence="5 6">
    <name type="scientific">Blautia difficilis</name>
    <dbReference type="NCBI Taxonomy" id="2763027"/>
    <lineage>
        <taxon>Bacteria</taxon>
        <taxon>Bacillati</taxon>
        <taxon>Bacillota</taxon>
        <taxon>Clostridia</taxon>
        <taxon>Lachnospirales</taxon>
        <taxon>Lachnospiraceae</taxon>
        <taxon>Blautia</taxon>
    </lineage>
</organism>
<proteinExistence type="predicted"/>
<sequence length="432" mass="50228">MANTKKRWTADEIEILRKYYPTEGDQVCERLSGRTAKSCRVQASKMEISKNISSSAIVQNDVKYVRLWTEAEDKILREYYAVEGSKVRYRLNQRSAESCRGRAAALGLTYSGANRKWSSSEDEILRNYYPTEGAEVQKRLEGRSKEACSKRAAKLGLCIQGRKEWTAEEDEIIRTYYKAEGRKVAERLEGRTLTACQSRAKYLNVRSENNRLPWTQEEDAIITRYYEEKGAGYVHTLMPERSLQACKYRAMILGLSRKTIDPWTKAEEKILKKYYPVEGGNVYKRLNNRTRNACISKAAQLHLQYGLPMYKGPVLDEWIILAVKQGITKVRQSMTYSEITFKPGKLPELHLTLECDETGKFRVYEDSVLLDEKEYDRQQIENLADTMGLQIERNKITLDSSEKEIEDDIFRLIAGCYLIYFLHFYESKENRR</sequence>
<evidence type="ECO:0000313" key="6">
    <source>
        <dbReference type="Proteomes" id="UP000649826"/>
    </source>
</evidence>
<dbReference type="Pfam" id="PF00249">
    <property type="entry name" value="Myb_DNA-binding"/>
    <property type="match status" value="1"/>
</dbReference>
<dbReference type="RefSeq" id="WP_186994224.1">
    <property type="nucleotide sequence ID" value="NZ_JACOQG010000003.1"/>
</dbReference>
<feature type="domain" description="Myb-like" evidence="4">
    <location>
        <begin position="161"/>
        <end position="206"/>
    </location>
</feature>
<gene>
    <name evidence="5" type="ORF">H8Z82_03240</name>
</gene>